<reference evidence="13" key="3">
    <citation type="submission" date="2019-07" db="EMBL/GenBank/DDBJ databases">
        <authorList>
            <person name="Seetharam A."/>
            <person name="Woodhouse M."/>
            <person name="Cannon E."/>
        </authorList>
    </citation>
    <scope>NUCLEOTIDE SEQUENCE [LARGE SCALE GENOMIC DNA]</scope>
    <source>
        <strain evidence="13">cv. B73</strain>
    </source>
</reference>
<dbReference type="Gene3D" id="2.60.40.2310">
    <property type="match status" value="1"/>
</dbReference>
<dbReference type="GO" id="GO:0005576">
    <property type="term" value="C:extracellular region"/>
    <property type="evidence" value="ECO:0000318"/>
    <property type="project" value="GO_Central"/>
</dbReference>
<dbReference type="SMR" id="A0A1D6H400"/>
<dbReference type="InterPro" id="IPR003137">
    <property type="entry name" value="PA_domain"/>
</dbReference>
<feature type="domain" description="Inhibitor I9" evidence="10">
    <location>
        <begin position="51"/>
        <end position="144"/>
    </location>
</feature>
<dbReference type="Gene3D" id="3.40.50.200">
    <property type="entry name" value="Peptidase S8/S53 domain"/>
    <property type="match status" value="1"/>
</dbReference>
<dbReference type="FunFam" id="3.50.30.30:FF:000005">
    <property type="entry name" value="subtilisin-like protease SBT1.5"/>
    <property type="match status" value="1"/>
</dbReference>
<dbReference type="PRINTS" id="PR00723">
    <property type="entry name" value="SUBTILISIN"/>
</dbReference>
<evidence type="ECO:0000256" key="4">
    <source>
        <dbReference type="ARBA" id="ARBA00022801"/>
    </source>
</evidence>
<dbReference type="InterPro" id="IPR037045">
    <property type="entry name" value="S8pro/Inhibitor_I9_sf"/>
</dbReference>
<dbReference type="InterPro" id="IPR023828">
    <property type="entry name" value="Peptidase_S8_Ser-AS"/>
</dbReference>
<feature type="domain" description="Peptidase S8/S53" evidence="8">
    <location>
        <begin position="173"/>
        <end position="666"/>
    </location>
</feature>
<dbReference type="InterPro" id="IPR041469">
    <property type="entry name" value="Subtilisin-like_FN3"/>
</dbReference>
<dbReference type="OMA" id="AMDYAFG"/>
<dbReference type="PROSITE" id="PS00138">
    <property type="entry name" value="SUBTILASE_SER"/>
    <property type="match status" value="1"/>
</dbReference>
<evidence type="ECO:0000259" key="9">
    <source>
        <dbReference type="Pfam" id="PF02225"/>
    </source>
</evidence>
<keyword evidence="15" id="KW-1267">Proteomics identification</keyword>
<dbReference type="eggNOG" id="ENOG502QT1T">
    <property type="taxonomic scope" value="Eukaryota"/>
</dbReference>
<dbReference type="AlphaFoldDB" id="A0A1D6H400"/>
<evidence type="ECO:0000259" key="8">
    <source>
        <dbReference type="Pfam" id="PF00082"/>
    </source>
</evidence>
<dbReference type="Gene3D" id="3.50.30.30">
    <property type="match status" value="1"/>
</dbReference>
<evidence type="ECO:0000256" key="3">
    <source>
        <dbReference type="ARBA" id="ARBA00022729"/>
    </source>
</evidence>
<comment type="similarity">
    <text evidence="1 7">Belongs to the peptidase S8 family.</text>
</comment>
<dbReference type="OrthoDB" id="206201at2759"/>
<reference evidence="13" key="4">
    <citation type="submission" date="2021-05" db="UniProtKB">
        <authorList>
            <consortium name="EnsemblPlants"/>
        </authorList>
    </citation>
    <scope>IDENTIFICATION</scope>
    <source>
        <strain evidence="13">cv. B73</strain>
    </source>
</reference>
<dbReference type="CDD" id="cd02120">
    <property type="entry name" value="PA_subtilisin_like"/>
    <property type="match status" value="1"/>
</dbReference>
<accession>A0A3L6EQ43</accession>
<dbReference type="GO" id="GO:0004252">
    <property type="term" value="F:serine-type endopeptidase activity"/>
    <property type="evidence" value="ECO:0000318"/>
    <property type="project" value="GO_Central"/>
</dbReference>
<dbReference type="GO" id="GO:0006508">
    <property type="term" value="P:proteolysis"/>
    <property type="evidence" value="ECO:0007669"/>
    <property type="project" value="UniProtKB-KW"/>
</dbReference>
<dbReference type="InterPro" id="IPR045051">
    <property type="entry name" value="SBT"/>
</dbReference>
<evidence type="ECO:0000259" key="10">
    <source>
        <dbReference type="Pfam" id="PF05922"/>
    </source>
</evidence>
<evidence type="ECO:0007829" key="15">
    <source>
        <dbReference type="PeptideAtlas" id="A0A1D6H400"/>
    </source>
</evidence>
<organism evidence="12">
    <name type="scientific">Zea mays</name>
    <name type="common">Maize</name>
    <dbReference type="NCBI Taxonomy" id="4577"/>
    <lineage>
        <taxon>Eukaryota</taxon>
        <taxon>Viridiplantae</taxon>
        <taxon>Streptophyta</taxon>
        <taxon>Embryophyta</taxon>
        <taxon>Tracheophyta</taxon>
        <taxon>Spermatophyta</taxon>
        <taxon>Magnoliopsida</taxon>
        <taxon>Liliopsida</taxon>
        <taxon>Poales</taxon>
        <taxon>Poaceae</taxon>
        <taxon>PACMAD clade</taxon>
        <taxon>Panicoideae</taxon>
        <taxon>Andropogonodae</taxon>
        <taxon>Andropogoneae</taxon>
        <taxon>Tripsacinae</taxon>
        <taxon>Zea</taxon>
    </lineage>
</organism>
<dbReference type="Pfam" id="PF05922">
    <property type="entry name" value="Inhibitor_I9"/>
    <property type="match status" value="1"/>
</dbReference>
<dbReference type="CDD" id="cd04852">
    <property type="entry name" value="Peptidases_S8_3"/>
    <property type="match status" value="1"/>
</dbReference>
<sequence length="826" mass="85804">MVLPPSSNAPPPNPMAAATGRTMKTMALVVVLAALLCSISVAAAASGGLSSYVVYLGQHAHGAALGTHGAEELQALERDAAEAHCDLLAGVLGGDKQKAREAIFYSYTKHINGFAANLDAATAAEIAGKPGVISVFPNQGRKLHTTRSWQFVGLAGPGGVPHGGAWRKAKFGADTIIGNFDTGVWPESESFRDDGLGPVPSHWKGACDKGQDDKFHCNRKLIGARYFNKGYAAAAGALNASMNTPRDMDGHGTHTLSTAGGSPVPGASVFGFGNGTASGGSPRARVAAYRVCFPPVNGSECFDADILAAFDAAIHDGVHVLSLSLGGDPSDYLDDGIAIGSFHAVRRGISVVCSAGNSGPALGTASNLAPWLLTTGASTMDREFPSYIVFDHTKAKACNSSECPLARPPNSGLTKIKGQSLSMTTLPEKTSYPLIDSVKAAAANATTKDAQLCMIGSLDPAKAKGKIVVCLRGINPRVAKGEAVKQAGGVGMVLANDASTGNEIIADAHVLPATQIKYRDGLLLYSYVNSTKKPTGFITRPATVLGTKPAPFMAAFSSQGPNIITPGILKPDITAPGVSVIAAWTRANSPTDLAFDRRRVAFNSESGTSMSCPHVSGVVGLLRTLHPEWSPAAIKSAIMTTAAEMDNKGELILNASSLPSSPFGYGAGHISPARAMNPGLVYDLGDADYLDFLCALKYNATVMAMFKGAPYTCPSEAPRRIADLNYPSITVVNVTAAGATALRKVKNVGKPGTYTAFVAEPAGVAVLVTPSVLKFSAKGEEKGFEVHFKVVNATLARDYSFGALVWTNGRQFVRSPLVVKAALAFD</sequence>
<dbReference type="RefSeq" id="XP_008645398.1">
    <property type="nucleotide sequence ID" value="XM_008647176.3"/>
</dbReference>
<name>A0A1D6H400_MAIZE</name>
<dbReference type="Gramene" id="Zm00001eb235950_T001">
    <property type="protein sequence ID" value="Zm00001eb235950_P001"/>
    <property type="gene ID" value="Zm00001eb235950"/>
</dbReference>
<evidence type="ECO:0000256" key="5">
    <source>
        <dbReference type="ARBA" id="ARBA00022825"/>
    </source>
</evidence>
<evidence type="ECO:0000256" key="7">
    <source>
        <dbReference type="PROSITE-ProRule" id="PRU01240"/>
    </source>
</evidence>
<evidence type="ECO:0000256" key="6">
    <source>
        <dbReference type="PIRSR" id="PIRSR615500-1"/>
    </source>
</evidence>
<dbReference type="STRING" id="4577.A0A1D6H400"/>
<keyword evidence="2 7" id="KW-0645">Protease</keyword>
<dbReference type="InterPro" id="IPR010259">
    <property type="entry name" value="S8pro/Inhibitor_I9"/>
</dbReference>
<evidence type="ECO:0000313" key="14">
    <source>
        <dbReference type="Proteomes" id="UP000007305"/>
    </source>
</evidence>
<accession>A0A1D6H400</accession>
<gene>
    <name evidence="13" type="primary">LOC103626827</name>
    <name evidence="12" type="ORF">ZEAMMB73_Zm00001d015798</name>
</gene>
<dbReference type="KEGG" id="zma:103626827"/>
<feature type="domain" description="PA" evidence="9">
    <location>
        <begin position="441"/>
        <end position="523"/>
    </location>
</feature>
<dbReference type="Proteomes" id="UP000007305">
    <property type="component" value="Chromosome 5"/>
</dbReference>
<keyword evidence="3" id="KW-0732">Signal</keyword>
<keyword evidence="4 7" id="KW-0378">Hydrolase</keyword>
<dbReference type="FunFam" id="3.30.70.80:FF:000002">
    <property type="entry name" value="Subtilisin-like protease SBT5.3"/>
    <property type="match status" value="1"/>
</dbReference>
<evidence type="ECO:0000256" key="1">
    <source>
        <dbReference type="ARBA" id="ARBA00011073"/>
    </source>
</evidence>
<evidence type="ECO:0000256" key="2">
    <source>
        <dbReference type="ARBA" id="ARBA00022670"/>
    </source>
</evidence>
<dbReference type="SUPFAM" id="SSF52743">
    <property type="entry name" value="Subtilisin-like"/>
    <property type="match status" value="1"/>
</dbReference>
<dbReference type="InterPro" id="IPR000209">
    <property type="entry name" value="Peptidase_S8/S53_dom"/>
</dbReference>
<evidence type="ECO:0000259" key="11">
    <source>
        <dbReference type="Pfam" id="PF17766"/>
    </source>
</evidence>
<feature type="active site" description="Charge relay system" evidence="6 7">
    <location>
        <position position="251"/>
    </location>
</feature>
<dbReference type="InterPro" id="IPR015500">
    <property type="entry name" value="Peptidase_S8_subtilisin-rel"/>
</dbReference>
<reference evidence="12" key="2">
    <citation type="submission" date="2015-12" db="EMBL/GenBank/DDBJ databases">
        <title>Update maize B73 reference genome by single molecule sequencing technologies.</title>
        <authorList>
            <consortium name="Maize Genome Sequencing Project"/>
            <person name="Ware D."/>
        </authorList>
    </citation>
    <scope>NUCLEOTIDE SEQUENCE</scope>
    <source>
        <tissue evidence="12">Seedling</tissue>
    </source>
</reference>
<dbReference type="EnsemblPlants" id="Zm00001eb235950_T001">
    <property type="protein sequence ID" value="Zm00001eb235950_P001"/>
    <property type="gene ID" value="Zm00001eb235950"/>
</dbReference>
<dbReference type="PaxDb" id="4577-GRMZM2G145242_P02"/>
<dbReference type="PROSITE" id="PS51892">
    <property type="entry name" value="SUBTILASE"/>
    <property type="match status" value="1"/>
</dbReference>
<dbReference type="FunFam" id="3.40.50.200:FF:000006">
    <property type="entry name" value="Subtilisin-like protease SBT1.5"/>
    <property type="match status" value="1"/>
</dbReference>
<dbReference type="Pfam" id="PF02225">
    <property type="entry name" value="PA"/>
    <property type="match status" value="1"/>
</dbReference>
<protein>
    <submittedName>
        <fullName evidence="12">Subtilisin-like protease SBT5.3</fullName>
    </submittedName>
</protein>
<reference evidence="14" key="1">
    <citation type="journal article" date="2009" name="Science">
        <title>The B73 maize genome: complexity, diversity, and dynamics.</title>
        <authorList>
            <person name="Schnable P.S."/>
            <person name="Ware D."/>
            <person name="Fulton R.S."/>
            <person name="Stein J.C."/>
            <person name="Wei F."/>
            <person name="Pasternak S."/>
            <person name="Liang C."/>
            <person name="Zhang J."/>
            <person name="Fulton L."/>
            <person name="Graves T.A."/>
            <person name="Minx P."/>
            <person name="Reily A.D."/>
            <person name="Courtney L."/>
            <person name="Kruchowski S.S."/>
            <person name="Tomlinson C."/>
            <person name="Strong C."/>
            <person name="Delehaunty K."/>
            <person name="Fronick C."/>
            <person name="Courtney B."/>
            <person name="Rock S.M."/>
            <person name="Belter E."/>
            <person name="Du F."/>
            <person name="Kim K."/>
            <person name="Abbott R.M."/>
            <person name="Cotton M."/>
            <person name="Levy A."/>
            <person name="Marchetto P."/>
            <person name="Ochoa K."/>
            <person name="Jackson S.M."/>
            <person name="Gillam B."/>
            <person name="Chen W."/>
            <person name="Yan L."/>
            <person name="Higginbotham J."/>
            <person name="Cardenas M."/>
            <person name="Waligorski J."/>
            <person name="Applebaum E."/>
            <person name="Phelps L."/>
            <person name="Falcone J."/>
            <person name="Kanchi K."/>
            <person name="Thane T."/>
            <person name="Scimone A."/>
            <person name="Thane N."/>
            <person name="Henke J."/>
            <person name="Wang T."/>
            <person name="Ruppert J."/>
            <person name="Shah N."/>
            <person name="Rotter K."/>
            <person name="Hodges J."/>
            <person name="Ingenthron E."/>
            <person name="Cordes M."/>
            <person name="Kohlberg S."/>
            <person name="Sgro J."/>
            <person name="Delgado B."/>
            <person name="Mead K."/>
            <person name="Chinwalla A."/>
            <person name="Leonard S."/>
            <person name="Crouse K."/>
            <person name="Collura K."/>
            <person name="Kudrna D."/>
            <person name="Currie J."/>
            <person name="He R."/>
            <person name="Angelova A."/>
            <person name="Rajasekar S."/>
            <person name="Mueller T."/>
            <person name="Lomeli R."/>
            <person name="Scara G."/>
            <person name="Ko A."/>
            <person name="Delaney K."/>
            <person name="Wissotski M."/>
            <person name="Lopez G."/>
            <person name="Campos D."/>
            <person name="Braidotti M."/>
            <person name="Ashley E."/>
            <person name="Golser W."/>
            <person name="Kim H."/>
            <person name="Lee S."/>
            <person name="Lin J."/>
            <person name="Dujmic Z."/>
            <person name="Kim W."/>
            <person name="Talag J."/>
            <person name="Zuccolo A."/>
            <person name="Fan C."/>
            <person name="Sebastian A."/>
            <person name="Kramer M."/>
            <person name="Spiegel L."/>
            <person name="Nascimento L."/>
            <person name="Zutavern T."/>
            <person name="Miller B."/>
            <person name="Ambroise C."/>
            <person name="Muller S."/>
            <person name="Spooner W."/>
            <person name="Narechania A."/>
            <person name="Ren L."/>
            <person name="Wei S."/>
            <person name="Kumari S."/>
            <person name="Faga B."/>
            <person name="Levy M.J."/>
            <person name="McMahan L."/>
            <person name="Van Buren P."/>
            <person name="Vaughn M.W."/>
            <person name="Ying K."/>
            <person name="Yeh C.-T."/>
            <person name="Emrich S.J."/>
            <person name="Jia Y."/>
            <person name="Kalyanaraman A."/>
            <person name="Hsia A.-P."/>
            <person name="Barbazuk W.B."/>
            <person name="Baucom R.S."/>
            <person name="Brutnell T.P."/>
            <person name="Carpita N.C."/>
            <person name="Chaparro C."/>
            <person name="Chia J.-M."/>
            <person name="Deragon J.-M."/>
            <person name="Estill J.C."/>
            <person name="Fu Y."/>
            <person name="Jeddeloh J.A."/>
            <person name="Han Y."/>
            <person name="Lee H."/>
            <person name="Li P."/>
            <person name="Lisch D.R."/>
            <person name="Liu S."/>
            <person name="Liu Z."/>
            <person name="Nagel D.H."/>
            <person name="McCann M.C."/>
            <person name="SanMiguel P."/>
            <person name="Myers A.M."/>
            <person name="Nettleton D."/>
            <person name="Nguyen J."/>
            <person name="Penning B.W."/>
            <person name="Ponnala L."/>
            <person name="Schneider K.L."/>
            <person name="Schwartz D.C."/>
            <person name="Sharma A."/>
            <person name="Soderlund C."/>
            <person name="Springer N.M."/>
            <person name="Sun Q."/>
            <person name="Wang H."/>
            <person name="Waterman M."/>
            <person name="Westerman R."/>
            <person name="Wolfgruber T.K."/>
            <person name="Yang L."/>
            <person name="Yu Y."/>
            <person name="Zhang L."/>
            <person name="Zhou S."/>
            <person name="Zhu Q."/>
            <person name="Bennetzen J.L."/>
            <person name="Dawe R.K."/>
            <person name="Jiang J."/>
            <person name="Jiang N."/>
            <person name="Presting G.G."/>
            <person name="Wessler S.R."/>
            <person name="Aluru S."/>
            <person name="Martienssen R.A."/>
            <person name="Clifton S.W."/>
            <person name="McCombie W.R."/>
            <person name="Wing R.A."/>
            <person name="Wilson R.K."/>
        </authorList>
    </citation>
    <scope>NUCLEOTIDE SEQUENCE [LARGE SCALE GENOMIC DNA]</scope>
    <source>
        <strain evidence="14">cv. B73</strain>
    </source>
</reference>
<dbReference type="GeneID" id="103626827"/>
<evidence type="ECO:0000313" key="12">
    <source>
        <dbReference type="EMBL" id="AQK69553.1"/>
    </source>
</evidence>
<dbReference type="InterPro" id="IPR036852">
    <property type="entry name" value="Peptidase_S8/S53_dom_sf"/>
</dbReference>
<dbReference type="EMBL" id="CM000781">
    <property type="protein sequence ID" value="AQK69553.1"/>
    <property type="molecule type" value="Genomic_DNA"/>
</dbReference>
<dbReference type="PANTHER" id="PTHR10795">
    <property type="entry name" value="PROPROTEIN CONVERTASE SUBTILISIN/KEXIN"/>
    <property type="match status" value="1"/>
</dbReference>
<feature type="domain" description="Subtilisin-like protease fibronectin type-III" evidence="11">
    <location>
        <begin position="723"/>
        <end position="819"/>
    </location>
</feature>
<dbReference type="Gene3D" id="3.30.70.80">
    <property type="entry name" value="Peptidase S8 propeptide/proteinase inhibitor I9"/>
    <property type="match status" value="1"/>
</dbReference>
<dbReference type="Pfam" id="PF00082">
    <property type="entry name" value="Peptidase_S8"/>
    <property type="match status" value="1"/>
</dbReference>
<dbReference type="InterPro" id="IPR034197">
    <property type="entry name" value="Peptidases_S8_3"/>
</dbReference>
<proteinExistence type="evidence at protein level"/>
<feature type="active site" description="Charge relay system" evidence="6 7">
    <location>
        <position position="609"/>
    </location>
</feature>
<feature type="active site" description="Charge relay system" evidence="6 7">
    <location>
        <position position="181"/>
    </location>
</feature>
<keyword evidence="14" id="KW-1185">Reference proteome</keyword>
<keyword evidence="5 7" id="KW-0720">Serine protease</keyword>
<dbReference type="ExpressionAtlas" id="A0A1D6H400">
    <property type="expression patterns" value="baseline and differential"/>
</dbReference>
<evidence type="ECO:0000313" key="13">
    <source>
        <dbReference type="EnsemblPlants" id="Zm00001eb235950_P001"/>
    </source>
</evidence>
<dbReference type="Pfam" id="PF17766">
    <property type="entry name" value="fn3_6"/>
    <property type="match status" value="1"/>
</dbReference>